<keyword evidence="2" id="KW-0963">Cytoplasm</keyword>
<sequence>MSSLVPAVVEKHLDSIFHWNDGTFVLASSNLTGRYWSGSVWCFKCADDAPNVEKCLTGVETDSGVCDAVSVEQNKVIIGTDSGSVELLEFQTNGEAPLLNSIFYGLEHDDLVSCVDVNSSGDKAVSCSYDKSIKIWDLVSMASVGTYRPAHTDLVWRISCCPVEPEVFLSCGQ</sequence>
<dbReference type="InterPro" id="IPR019775">
    <property type="entry name" value="WD40_repeat_CS"/>
</dbReference>
<keyword evidence="6" id="KW-1185">Reference proteome</keyword>
<feature type="non-terminal residue" evidence="7">
    <location>
        <position position="173"/>
    </location>
</feature>
<evidence type="ECO:0000256" key="4">
    <source>
        <dbReference type="ARBA" id="ARBA00022737"/>
    </source>
</evidence>
<evidence type="ECO:0000313" key="7">
    <source>
        <dbReference type="RefSeq" id="XP_013786008.1"/>
    </source>
</evidence>
<dbReference type="SUPFAM" id="SSF50978">
    <property type="entry name" value="WD40 repeat-like"/>
    <property type="match status" value="1"/>
</dbReference>
<protein>
    <submittedName>
        <fullName evidence="7">Methylosome protein 50-like</fullName>
    </submittedName>
</protein>
<evidence type="ECO:0000313" key="6">
    <source>
        <dbReference type="Proteomes" id="UP000694941"/>
    </source>
</evidence>
<dbReference type="PROSITE" id="PS50294">
    <property type="entry name" value="WD_REPEATS_REGION"/>
    <property type="match status" value="1"/>
</dbReference>
<dbReference type="Gene3D" id="2.130.10.10">
    <property type="entry name" value="YVTN repeat-like/Quinoprotein amine dehydrogenase"/>
    <property type="match status" value="1"/>
</dbReference>
<dbReference type="PANTHER" id="PTHR46853:SF1">
    <property type="entry name" value="METHYLOSOME PROTEIN 50"/>
    <property type="match status" value="1"/>
</dbReference>
<dbReference type="InterPro" id="IPR015943">
    <property type="entry name" value="WD40/YVTN_repeat-like_dom_sf"/>
</dbReference>
<proteinExistence type="predicted"/>
<dbReference type="PROSITE" id="PS00678">
    <property type="entry name" value="WD_REPEATS_1"/>
    <property type="match status" value="1"/>
</dbReference>
<dbReference type="PROSITE" id="PS50082">
    <property type="entry name" value="WD_REPEATS_2"/>
    <property type="match status" value="1"/>
</dbReference>
<dbReference type="InterPro" id="IPR036322">
    <property type="entry name" value="WD40_repeat_dom_sf"/>
</dbReference>
<comment type="subcellular location">
    <subcellularLocation>
        <location evidence="1">Cytoplasm</location>
    </subcellularLocation>
</comment>
<dbReference type="InterPro" id="IPR052139">
    <property type="entry name" value="Methylosome_Comp_WDR77"/>
</dbReference>
<keyword evidence="4" id="KW-0677">Repeat</keyword>
<dbReference type="RefSeq" id="XP_013786008.1">
    <property type="nucleotide sequence ID" value="XM_013930554.2"/>
</dbReference>
<dbReference type="Proteomes" id="UP000694941">
    <property type="component" value="Unplaced"/>
</dbReference>
<dbReference type="Pfam" id="PF00400">
    <property type="entry name" value="WD40"/>
    <property type="match status" value="1"/>
</dbReference>
<dbReference type="PANTHER" id="PTHR46853">
    <property type="entry name" value="METHYLOSOME PROTEIN 50"/>
    <property type="match status" value="1"/>
</dbReference>
<evidence type="ECO:0000256" key="1">
    <source>
        <dbReference type="ARBA" id="ARBA00004496"/>
    </source>
</evidence>
<gene>
    <name evidence="7" type="primary">LOC106470029</name>
</gene>
<name>A0ABM1BP93_LIMPO</name>
<dbReference type="SMART" id="SM00320">
    <property type="entry name" value="WD40"/>
    <property type="match status" value="1"/>
</dbReference>
<reference evidence="7" key="1">
    <citation type="submission" date="2025-08" db="UniProtKB">
        <authorList>
            <consortium name="RefSeq"/>
        </authorList>
    </citation>
    <scope>IDENTIFICATION</scope>
    <source>
        <tissue evidence="7">Muscle</tissue>
    </source>
</reference>
<feature type="repeat" description="WD" evidence="5">
    <location>
        <begin position="105"/>
        <end position="146"/>
    </location>
</feature>
<accession>A0ABM1BP93</accession>
<keyword evidence="3 5" id="KW-0853">WD repeat</keyword>
<evidence type="ECO:0000256" key="3">
    <source>
        <dbReference type="ARBA" id="ARBA00022574"/>
    </source>
</evidence>
<organism evidence="6 7">
    <name type="scientific">Limulus polyphemus</name>
    <name type="common">Atlantic horseshoe crab</name>
    <dbReference type="NCBI Taxonomy" id="6850"/>
    <lineage>
        <taxon>Eukaryota</taxon>
        <taxon>Metazoa</taxon>
        <taxon>Ecdysozoa</taxon>
        <taxon>Arthropoda</taxon>
        <taxon>Chelicerata</taxon>
        <taxon>Merostomata</taxon>
        <taxon>Xiphosura</taxon>
        <taxon>Limulidae</taxon>
        <taxon>Limulus</taxon>
    </lineage>
</organism>
<evidence type="ECO:0000256" key="5">
    <source>
        <dbReference type="PROSITE-ProRule" id="PRU00221"/>
    </source>
</evidence>
<dbReference type="InterPro" id="IPR001680">
    <property type="entry name" value="WD40_rpt"/>
</dbReference>
<dbReference type="GeneID" id="106470029"/>
<evidence type="ECO:0000256" key="2">
    <source>
        <dbReference type="ARBA" id="ARBA00022490"/>
    </source>
</evidence>